<dbReference type="Proteomes" id="UP001642360">
    <property type="component" value="Unassembled WGS sequence"/>
</dbReference>
<sequence length="195" mass="19685">MEVVAGFLGETGPRDPMRPWVMPGGSIVKSVVEDPGPSGEIAANSGVRVSDDIVCGMGSFGIGVGSGIVGIADFGLCTSGGQFVGRRLGEAISAAGGIRVLGEEGKTMDGNAINVTVAGLDSGAIGHMGGAYSAEAATTGMGWNRSELGDAMRILGGKPQQTFPTINFSGFVPYDAPGTDGDRESLDESRLGSNE</sequence>
<accession>A0ABC8TCD9</accession>
<evidence type="ECO:0000313" key="1">
    <source>
        <dbReference type="EMBL" id="CAK9166751.1"/>
    </source>
</evidence>
<dbReference type="EMBL" id="CAUOFW020004680">
    <property type="protein sequence ID" value="CAK9166751.1"/>
    <property type="molecule type" value="Genomic_DNA"/>
</dbReference>
<proteinExistence type="predicted"/>
<protein>
    <submittedName>
        <fullName evidence="1">Uncharacterized protein</fullName>
    </submittedName>
</protein>
<name>A0ABC8TCD9_9AQUA</name>
<organism evidence="1 2">
    <name type="scientific">Ilex paraguariensis</name>
    <name type="common">yerba mate</name>
    <dbReference type="NCBI Taxonomy" id="185542"/>
    <lineage>
        <taxon>Eukaryota</taxon>
        <taxon>Viridiplantae</taxon>
        <taxon>Streptophyta</taxon>
        <taxon>Embryophyta</taxon>
        <taxon>Tracheophyta</taxon>
        <taxon>Spermatophyta</taxon>
        <taxon>Magnoliopsida</taxon>
        <taxon>eudicotyledons</taxon>
        <taxon>Gunneridae</taxon>
        <taxon>Pentapetalae</taxon>
        <taxon>asterids</taxon>
        <taxon>campanulids</taxon>
        <taxon>Aquifoliales</taxon>
        <taxon>Aquifoliaceae</taxon>
        <taxon>Ilex</taxon>
    </lineage>
</organism>
<evidence type="ECO:0000313" key="2">
    <source>
        <dbReference type="Proteomes" id="UP001642360"/>
    </source>
</evidence>
<keyword evidence="2" id="KW-1185">Reference proteome</keyword>
<comment type="caution">
    <text evidence="1">The sequence shown here is derived from an EMBL/GenBank/DDBJ whole genome shotgun (WGS) entry which is preliminary data.</text>
</comment>
<gene>
    <name evidence="1" type="ORF">ILEXP_LOCUS35991</name>
</gene>
<dbReference type="AlphaFoldDB" id="A0ABC8TCD9"/>
<reference evidence="1 2" key="1">
    <citation type="submission" date="2024-02" db="EMBL/GenBank/DDBJ databases">
        <authorList>
            <person name="Vignale AGUSTIN F."/>
            <person name="Sosa J E."/>
            <person name="Modenutti C."/>
        </authorList>
    </citation>
    <scope>NUCLEOTIDE SEQUENCE [LARGE SCALE GENOMIC DNA]</scope>
</reference>